<evidence type="ECO:0000256" key="2">
    <source>
        <dbReference type="SAM" id="MobiDB-lite"/>
    </source>
</evidence>
<dbReference type="PANTHER" id="PTHR44809">
    <property type="match status" value="1"/>
</dbReference>
<evidence type="ECO:0000313" key="3">
    <source>
        <dbReference type="EMBL" id="CEM21298.1"/>
    </source>
</evidence>
<proteinExistence type="predicted"/>
<dbReference type="SMART" id="SM00028">
    <property type="entry name" value="TPR"/>
    <property type="match status" value="5"/>
</dbReference>
<dbReference type="Pfam" id="PF13432">
    <property type="entry name" value="TPR_16"/>
    <property type="match status" value="1"/>
</dbReference>
<dbReference type="InterPro" id="IPR011990">
    <property type="entry name" value="TPR-like_helical_dom_sf"/>
</dbReference>
<sequence>MSQVYPSMPADTGEGLLASQDRREAGGDTEGGEDSHGARVSLSERLALEMRRKQERRETDKCIPKGQNRSDMIPVIPYYGKVLRGRDYFEKRIEQAEEVCDLVKEQVKGHPGQKILYHFTNEMSMKLIQKSGLLASASGQAGGGIYWSEVSPLEYQWPAKGWIARATEDLFGADKVGDASTMEKFAWVIAVRVRRDALVKVAGRKGAYLTPFYARPHEGASKGMEHFKVLRFDSESTAKVVSDRRWLAKPDGATIENRRLELVSVIERHGGSGDSSNWASEKKAALASAHLSLAHLLQEKYEDYVKAWENLKRSLELKPSYARAQISLGYCLATFFEDFDAAKKCYESALSADPTASEFCMAHCNLALLLEEKFEDKEGAQQHYESVLQLCPSSEHASVALTNLGVLLVSMGKWKEALRHWVEVVEAFPEHVNTHINLAILYEEIFQDFECAAEHYEKAISIEGGAPSPLPYRRLGLLLRDKVFWRRSESTMYLDTAKEMGEEIPPAQPWYKVLLTSLRSIGSFLW</sequence>
<evidence type="ECO:0000256" key="1">
    <source>
        <dbReference type="PROSITE-ProRule" id="PRU00339"/>
    </source>
</evidence>
<dbReference type="Pfam" id="PF13181">
    <property type="entry name" value="TPR_8"/>
    <property type="match status" value="1"/>
</dbReference>
<name>A0A0G4G0Y9_9ALVE</name>
<accession>A0A0G4G0Y9</accession>
<dbReference type="PROSITE" id="PS50005">
    <property type="entry name" value="TPR"/>
    <property type="match status" value="1"/>
</dbReference>
<feature type="region of interest" description="Disordered" evidence="2">
    <location>
        <begin position="1"/>
        <end position="42"/>
    </location>
</feature>
<dbReference type="InterPro" id="IPR019734">
    <property type="entry name" value="TPR_rpt"/>
</dbReference>
<dbReference type="AlphaFoldDB" id="A0A0G4G0Y9"/>
<organism evidence="3">
    <name type="scientific">Chromera velia CCMP2878</name>
    <dbReference type="NCBI Taxonomy" id="1169474"/>
    <lineage>
        <taxon>Eukaryota</taxon>
        <taxon>Sar</taxon>
        <taxon>Alveolata</taxon>
        <taxon>Colpodellida</taxon>
        <taxon>Chromeraceae</taxon>
        <taxon>Chromera</taxon>
    </lineage>
</organism>
<dbReference type="VEuPathDB" id="CryptoDB:Cvel_19604"/>
<gene>
    <name evidence="3" type="ORF">Cvel_19604</name>
</gene>
<keyword evidence="1" id="KW-0802">TPR repeat</keyword>
<protein>
    <submittedName>
        <fullName evidence="3">Uncharacterized protein</fullName>
    </submittedName>
</protein>
<dbReference type="Gene3D" id="1.25.40.10">
    <property type="entry name" value="Tetratricopeptide repeat domain"/>
    <property type="match status" value="1"/>
</dbReference>
<reference evidence="3" key="1">
    <citation type="submission" date="2014-11" db="EMBL/GenBank/DDBJ databases">
        <authorList>
            <person name="Otto D Thomas"/>
            <person name="Naeem Raeece"/>
        </authorList>
    </citation>
    <scope>NUCLEOTIDE SEQUENCE</scope>
</reference>
<dbReference type="SUPFAM" id="SSF81901">
    <property type="entry name" value="HCP-like"/>
    <property type="match status" value="1"/>
</dbReference>
<dbReference type="PANTHER" id="PTHR44809:SF1">
    <property type="entry name" value="PROTEIN O-MANNOSYL-TRANSFERASE TMTC1"/>
    <property type="match status" value="1"/>
</dbReference>
<dbReference type="InterPro" id="IPR052943">
    <property type="entry name" value="TMTC_O-mannosyl-trnsfr"/>
</dbReference>
<dbReference type="EMBL" id="CDMZ01000778">
    <property type="protein sequence ID" value="CEM21298.1"/>
    <property type="molecule type" value="Genomic_DNA"/>
</dbReference>
<feature type="repeat" description="TPR" evidence="1">
    <location>
        <begin position="398"/>
        <end position="431"/>
    </location>
</feature>